<proteinExistence type="predicted"/>
<reference evidence="2" key="1">
    <citation type="submission" date="2022-11" db="EMBL/GenBank/DDBJ databases">
        <title>Chromosome-level genome of Pogonophryne albipinna.</title>
        <authorList>
            <person name="Jo E."/>
        </authorList>
    </citation>
    <scope>NUCLEOTIDE SEQUENCE</scope>
    <source>
        <strain evidence="2">SGF0006</strain>
        <tissue evidence="2">Muscle</tissue>
    </source>
</reference>
<feature type="non-terminal residue" evidence="2">
    <location>
        <position position="74"/>
    </location>
</feature>
<dbReference type="AlphaFoldDB" id="A0AAD6AXM4"/>
<accession>A0AAD6AXM4</accession>
<evidence type="ECO:0000256" key="1">
    <source>
        <dbReference type="SAM" id="MobiDB-lite"/>
    </source>
</evidence>
<name>A0AAD6AXM4_9TELE</name>
<feature type="compositionally biased region" description="Polar residues" evidence="1">
    <location>
        <begin position="29"/>
        <end position="43"/>
    </location>
</feature>
<keyword evidence="3" id="KW-1185">Reference proteome</keyword>
<organism evidence="2 3">
    <name type="scientific">Pogonophryne albipinna</name>
    <dbReference type="NCBI Taxonomy" id="1090488"/>
    <lineage>
        <taxon>Eukaryota</taxon>
        <taxon>Metazoa</taxon>
        <taxon>Chordata</taxon>
        <taxon>Craniata</taxon>
        <taxon>Vertebrata</taxon>
        <taxon>Euteleostomi</taxon>
        <taxon>Actinopterygii</taxon>
        <taxon>Neopterygii</taxon>
        <taxon>Teleostei</taxon>
        <taxon>Neoteleostei</taxon>
        <taxon>Acanthomorphata</taxon>
        <taxon>Eupercaria</taxon>
        <taxon>Perciformes</taxon>
        <taxon>Notothenioidei</taxon>
        <taxon>Pogonophryne</taxon>
    </lineage>
</organism>
<sequence length="74" mass="8009">MAWPRVCGLTPALLWPRKTPTAPHPRPQDTPSRTDQKQSNTAAGAQKPPSRSPEGPYSSQTTSSLMMPRPNSVA</sequence>
<protein>
    <submittedName>
        <fullName evidence="2">Uncharacterized protein</fullName>
    </submittedName>
</protein>
<evidence type="ECO:0000313" key="2">
    <source>
        <dbReference type="EMBL" id="KAJ4932901.1"/>
    </source>
</evidence>
<feature type="region of interest" description="Disordered" evidence="1">
    <location>
        <begin position="1"/>
        <end position="74"/>
    </location>
</feature>
<gene>
    <name evidence="2" type="ORF">JOQ06_029739</name>
</gene>
<dbReference type="Proteomes" id="UP001219934">
    <property type="component" value="Unassembled WGS sequence"/>
</dbReference>
<evidence type="ECO:0000313" key="3">
    <source>
        <dbReference type="Proteomes" id="UP001219934"/>
    </source>
</evidence>
<dbReference type="EMBL" id="JAPTMU010000013">
    <property type="protein sequence ID" value="KAJ4932901.1"/>
    <property type="molecule type" value="Genomic_DNA"/>
</dbReference>
<comment type="caution">
    <text evidence="2">The sequence shown here is derived from an EMBL/GenBank/DDBJ whole genome shotgun (WGS) entry which is preliminary data.</text>
</comment>